<protein>
    <submittedName>
        <fullName evidence="2">Uncharacterized protein</fullName>
    </submittedName>
</protein>
<dbReference type="KEGG" id="sky:D0C37_18680"/>
<dbReference type="Proteomes" id="UP000259636">
    <property type="component" value="Chromosome"/>
</dbReference>
<feature type="region of interest" description="Disordered" evidence="1">
    <location>
        <begin position="1"/>
        <end position="20"/>
    </location>
</feature>
<organism evidence="2 3">
    <name type="scientific">Streptomyces koyangensis</name>
    <dbReference type="NCBI Taxonomy" id="188770"/>
    <lineage>
        <taxon>Bacteria</taxon>
        <taxon>Bacillati</taxon>
        <taxon>Actinomycetota</taxon>
        <taxon>Actinomycetes</taxon>
        <taxon>Kitasatosporales</taxon>
        <taxon>Streptomycetaceae</taxon>
        <taxon>Streptomyces</taxon>
        <taxon>Streptomyces aurantiacus group</taxon>
    </lineage>
</organism>
<proteinExistence type="predicted"/>
<dbReference type="EMBL" id="CP031742">
    <property type="protein sequence ID" value="AXQ56412.1"/>
    <property type="molecule type" value="Genomic_DNA"/>
</dbReference>
<accession>A0A385DD61</accession>
<reference evidence="2 3" key="1">
    <citation type="submission" date="2018-08" db="EMBL/GenBank/DDBJ databases">
        <authorList>
            <person name="Ferrada E.E."/>
            <person name="Latorre B.A."/>
        </authorList>
    </citation>
    <scope>NUCLEOTIDE SEQUENCE [LARGE SCALE GENOMIC DNA]</scope>
    <source>
        <strain evidence="2 3">VK-A60T</strain>
    </source>
</reference>
<evidence type="ECO:0000313" key="2">
    <source>
        <dbReference type="EMBL" id="AXQ56412.1"/>
    </source>
</evidence>
<sequence>MLLSSFSARGDAAPSVSVRAETRAAGPRISPVAAGAHGAVLAAGLLLLAFHESHSSVRTVRSVQRF</sequence>
<gene>
    <name evidence="2" type="ORF">D0C37_18680</name>
</gene>
<name>A0A385DD61_9ACTN</name>
<evidence type="ECO:0000256" key="1">
    <source>
        <dbReference type="SAM" id="MobiDB-lite"/>
    </source>
</evidence>
<evidence type="ECO:0000313" key="3">
    <source>
        <dbReference type="Proteomes" id="UP000259636"/>
    </source>
</evidence>
<dbReference type="AlphaFoldDB" id="A0A385DD61"/>